<keyword evidence="1" id="KW-0472">Membrane</keyword>
<feature type="transmembrane region" description="Helical" evidence="1">
    <location>
        <begin position="33"/>
        <end position="51"/>
    </location>
</feature>
<organism evidence="2 3">
    <name type="scientific">Tichowtungia aerotolerans</name>
    <dbReference type="NCBI Taxonomy" id="2697043"/>
    <lineage>
        <taxon>Bacteria</taxon>
        <taxon>Pseudomonadati</taxon>
        <taxon>Kiritimatiellota</taxon>
        <taxon>Tichowtungiia</taxon>
        <taxon>Tichowtungiales</taxon>
        <taxon>Tichowtungiaceae</taxon>
        <taxon>Tichowtungia</taxon>
    </lineage>
</organism>
<keyword evidence="1" id="KW-1133">Transmembrane helix</keyword>
<evidence type="ECO:0000313" key="2">
    <source>
        <dbReference type="EMBL" id="QHI70936.1"/>
    </source>
</evidence>
<proteinExistence type="predicted"/>
<feature type="transmembrane region" description="Helical" evidence="1">
    <location>
        <begin position="175"/>
        <end position="194"/>
    </location>
</feature>
<dbReference type="PIRSF" id="PIRSF009160">
    <property type="entry name" value="UCP009160"/>
    <property type="match status" value="1"/>
</dbReference>
<evidence type="ECO:0008006" key="4">
    <source>
        <dbReference type="Google" id="ProtNLM"/>
    </source>
</evidence>
<dbReference type="AlphaFoldDB" id="A0A6P1MH71"/>
<keyword evidence="1" id="KW-0812">Transmembrane</keyword>
<feature type="transmembrane region" description="Helical" evidence="1">
    <location>
        <begin position="57"/>
        <end position="75"/>
    </location>
</feature>
<gene>
    <name evidence="2" type="ORF">GT409_11325</name>
</gene>
<feature type="transmembrane region" description="Helical" evidence="1">
    <location>
        <begin position="108"/>
        <end position="129"/>
    </location>
</feature>
<protein>
    <recommendedName>
        <fullName evidence="4">Bax inhibitor-1/YccA family protein</fullName>
    </recommendedName>
</protein>
<evidence type="ECO:0000256" key="1">
    <source>
        <dbReference type="SAM" id="Phobius"/>
    </source>
</evidence>
<feature type="transmembrane region" description="Helical" evidence="1">
    <location>
        <begin position="141"/>
        <end position="163"/>
    </location>
</feature>
<dbReference type="RefSeq" id="WP_160630108.1">
    <property type="nucleotide sequence ID" value="NZ_CP047593.1"/>
</dbReference>
<dbReference type="InterPro" id="IPR010539">
    <property type="entry name" value="BaxI_1-like"/>
</dbReference>
<dbReference type="PANTHER" id="PTHR41282:SF1">
    <property type="entry name" value="CONSERVED TRANSMEMBRANE PROTEIN-RELATED"/>
    <property type="match status" value="1"/>
</dbReference>
<reference evidence="2 3" key="1">
    <citation type="submission" date="2020-01" db="EMBL/GenBank/DDBJ databases">
        <title>Ponticoccus aerotolerans gen. nov., sp. nov., an anaerobic bacterium and proposal of Ponticoccusceae fam. nov., Ponticoccusles ord. nov. and Ponticoccuse classis nov. in the phylum Kiritimatiellaeota.</title>
        <authorList>
            <person name="Zhou L.Y."/>
            <person name="Du Z.J."/>
        </authorList>
    </citation>
    <scope>NUCLEOTIDE SEQUENCE [LARGE SCALE GENOMIC DNA]</scope>
    <source>
        <strain evidence="2 3">S-5007</strain>
    </source>
</reference>
<evidence type="ECO:0000313" key="3">
    <source>
        <dbReference type="Proteomes" id="UP000464954"/>
    </source>
</evidence>
<dbReference type="EMBL" id="CP047593">
    <property type="protein sequence ID" value="QHI70936.1"/>
    <property type="molecule type" value="Genomic_DNA"/>
</dbReference>
<dbReference type="Proteomes" id="UP000464954">
    <property type="component" value="Chromosome"/>
</dbReference>
<dbReference type="Pfam" id="PF12811">
    <property type="entry name" value="BaxI_1"/>
    <property type="match status" value="1"/>
</dbReference>
<dbReference type="KEGG" id="taer:GT409_11325"/>
<name>A0A6P1MH71_9BACT</name>
<accession>A0A6P1MH71</accession>
<keyword evidence="3" id="KW-1185">Reference proteome</keyword>
<feature type="transmembrane region" description="Helical" evidence="1">
    <location>
        <begin position="82"/>
        <end position="102"/>
    </location>
</feature>
<dbReference type="PANTHER" id="PTHR41282">
    <property type="entry name" value="CONSERVED TRANSMEMBRANE PROTEIN-RELATED"/>
    <property type="match status" value="1"/>
</dbReference>
<feature type="transmembrane region" description="Helical" evidence="1">
    <location>
        <begin position="214"/>
        <end position="234"/>
    </location>
</feature>
<sequence length="240" mass="25586">MRTANPALNAKTFDVADAGSAVMTLEGTVSRTAIMLALLFTATVVTWNPSAPQTGNAWMLAGGVGGFIIALFTIFNKKAAPITAPIYAICEGLLLGGFSSMFERIYPGIVVQAILLTFGTLGALLLAYTSRLIKPTENFKLGVVAATGGIALFYFVSFILGVFGVGVPLLHSSGLFGIGFSAVVVVVAALNLVLDFDFIEQGAERGAPKYMEWYAAFGLTVTLVWLYMEILRLLSKLNRR</sequence>